<dbReference type="GO" id="GO:0016765">
    <property type="term" value="F:transferase activity, transferring alkyl or aryl (other than methyl) groups"/>
    <property type="evidence" value="ECO:0007669"/>
    <property type="project" value="UniProtKB-ARBA"/>
</dbReference>
<keyword evidence="7" id="KW-0129">CBS domain</keyword>
<dbReference type="Gene3D" id="3.10.580.10">
    <property type="entry name" value="CBS-domain"/>
    <property type="match status" value="1"/>
</dbReference>
<dbReference type="SUPFAM" id="SSF54631">
    <property type="entry name" value="CBS-domain pair"/>
    <property type="match status" value="1"/>
</dbReference>
<organism evidence="9 10">
    <name type="scientific">Amphiplicatus metriothermophilus</name>
    <dbReference type="NCBI Taxonomy" id="1519374"/>
    <lineage>
        <taxon>Bacteria</taxon>
        <taxon>Pseudomonadati</taxon>
        <taxon>Pseudomonadota</taxon>
        <taxon>Alphaproteobacteria</taxon>
        <taxon>Parvularculales</taxon>
        <taxon>Parvularculaceae</taxon>
        <taxon>Amphiplicatus</taxon>
    </lineage>
</organism>
<dbReference type="FunFam" id="3.40.50.1100:FF:000118">
    <property type="entry name" value="Related to CYS4-cystathionine beta-synthase"/>
    <property type="match status" value="1"/>
</dbReference>
<dbReference type="Gene3D" id="3.40.50.1100">
    <property type="match status" value="2"/>
</dbReference>
<evidence type="ECO:0000313" key="10">
    <source>
        <dbReference type="Proteomes" id="UP000198346"/>
    </source>
</evidence>
<dbReference type="InterPro" id="IPR050214">
    <property type="entry name" value="Cys_Synth/Cystath_Beta-Synth"/>
</dbReference>
<dbReference type="InterPro" id="IPR046342">
    <property type="entry name" value="CBS_dom_sf"/>
</dbReference>
<dbReference type="Proteomes" id="UP000198346">
    <property type="component" value="Unassembled WGS sequence"/>
</dbReference>
<accession>A0A239PKN4</accession>
<evidence type="ECO:0000259" key="8">
    <source>
        <dbReference type="PROSITE" id="PS51371"/>
    </source>
</evidence>
<dbReference type="Pfam" id="PF00571">
    <property type="entry name" value="CBS"/>
    <property type="match status" value="2"/>
</dbReference>
<keyword evidence="10" id="KW-1185">Reference proteome</keyword>
<evidence type="ECO:0000256" key="2">
    <source>
        <dbReference type="ARBA" id="ARBA00007103"/>
    </source>
</evidence>
<evidence type="ECO:0000256" key="1">
    <source>
        <dbReference type="ARBA" id="ARBA00001933"/>
    </source>
</evidence>
<comment type="similarity">
    <text evidence="2">Belongs to the cysteine synthase/cystathionine beta-synthase family.</text>
</comment>
<evidence type="ECO:0000256" key="4">
    <source>
        <dbReference type="ARBA" id="ARBA00072081"/>
    </source>
</evidence>
<evidence type="ECO:0000256" key="5">
    <source>
        <dbReference type="ARBA" id="ARBA00078257"/>
    </source>
</evidence>
<dbReference type="RefSeq" id="WP_089411326.1">
    <property type="nucleotide sequence ID" value="NZ_FZQA01000001.1"/>
</dbReference>
<dbReference type="InterPro" id="IPR046353">
    <property type="entry name" value="CBS_C"/>
</dbReference>
<protein>
    <recommendedName>
        <fullName evidence="4">Cysteine synthase B</fullName>
    </recommendedName>
    <alternativeName>
        <fullName evidence="5">O-acetylserine (thiol)-lyase B</fullName>
    </alternativeName>
    <alternativeName>
        <fullName evidence="6">O-acetylserine sulfhydrylase B</fullName>
    </alternativeName>
</protein>
<evidence type="ECO:0000256" key="3">
    <source>
        <dbReference type="ARBA" id="ARBA00022898"/>
    </source>
</evidence>
<feature type="domain" description="CBS" evidence="8">
    <location>
        <begin position="344"/>
        <end position="401"/>
    </location>
</feature>
<dbReference type="CDD" id="cd04608">
    <property type="entry name" value="CBS_pair_CBS"/>
    <property type="match status" value="1"/>
</dbReference>
<dbReference type="InterPro" id="IPR001216">
    <property type="entry name" value="P-phosphate_BS"/>
</dbReference>
<dbReference type="AlphaFoldDB" id="A0A239PKN4"/>
<dbReference type="GO" id="GO:0006535">
    <property type="term" value="P:cysteine biosynthetic process from serine"/>
    <property type="evidence" value="ECO:0007669"/>
    <property type="project" value="InterPro"/>
</dbReference>
<comment type="cofactor">
    <cofactor evidence="1">
        <name>pyridoxal 5'-phosphate</name>
        <dbReference type="ChEBI" id="CHEBI:597326"/>
    </cofactor>
</comment>
<dbReference type="PANTHER" id="PTHR10314">
    <property type="entry name" value="CYSTATHIONINE BETA-SYNTHASE"/>
    <property type="match status" value="1"/>
</dbReference>
<evidence type="ECO:0000313" key="9">
    <source>
        <dbReference type="EMBL" id="SNT68378.1"/>
    </source>
</evidence>
<keyword evidence="3" id="KW-0663">Pyridoxal phosphate</keyword>
<sequence length="462" mass="50404">MKETAFGPVLDNVLEGIGKTPMVKVSNIDAGPCELFLKLESNNPGGSIKDRIGLAMIEEAEKSGKLKPGGTIVEATAGNTGLALALIAAQKGYRLIIVVPDKMAQEKIFHLKAFGADVRLTRSDVGKGHPEYYQDVAQRIAEETGAFYVNQFGNPANPKAHETTTGPEIWAQMGEDMHALVAGVGSGGTITGLSRFFEKAAPHVEIILADPEGSILADYVNTGQKPNAVGSWLVEGIGEDFIPDICDLSRVKRAYAVTDRESFEAARELLRREGVLAGSSSGTILAAALKYCRAQSEKKRVVAFVCDRGDKYLSKMFNDFWMYDQGFLKRPPKGDLTDLISRKHSEHATVTVGPDDTLMAAYGRMKLYDISQLPVLNEDGSLAGLIDEEDILFAVVREREKFKEPVKSAMTYRVETLDASEPMEELLPVFAKGHVAVVMTNGKFEGLITRTDLLNYLRLQVA</sequence>
<dbReference type="PROSITE" id="PS00901">
    <property type="entry name" value="CYS_SYNTHASE"/>
    <property type="match status" value="1"/>
</dbReference>
<dbReference type="FunFam" id="3.40.50.1100:FF:000003">
    <property type="entry name" value="Cystathionine beta-synthase"/>
    <property type="match status" value="1"/>
</dbReference>
<dbReference type="Pfam" id="PF00291">
    <property type="entry name" value="PALP"/>
    <property type="match status" value="1"/>
</dbReference>
<evidence type="ECO:0000256" key="7">
    <source>
        <dbReference type="PROSITE-ProRule" id="PRU00703"/>
    </source>
</evidence>
<evidence type="ECO:0000256" key="6">
    <source>
        <dbReference type="ARBA" id="ARBA00079153"/>
    </source>
</evidence>
<dbReference type="EMBL" id="FZQA01000001">
    <property type="protein sequence ID" value="SNT68378.1"/>
    <property type="molecule type" value="Genomic_DNA"/>
</dbReference>
<dbReference type="SUPFAM" id="SSF53686">
    <property type="entry name" value="Tryptophan synthase beta subunit-like PLP-dependent enzymes"/>
    <property type="match status" value="1"/>
</dbReference>
<name>A0A239PKN4_9PROT</name>
<dbReference type="InterPro" id="IPR001926">
    <property type="entry name" value="TrpB-like_PALP"/>
</dbReference>
<gene>
    <name evidence="9" type="ORF">SAMN06297382_0880</name>
</gene>
<reference evidence="9 10" key="1">
    <citation type="submission" date="2017-07" db="EMBL/GenBank/DDBJ databases">
        <authorList>
            <person name="Sun Z.S."/>
            <person name="Albrecht U."/>
            <person name="Echele G."/>
            <person name="Lee C.C."/>
        </authorList>
    </citation>
    <scope>NUCLEOTIDE SEQUENCE [LARGE SCALE GENOMIC DNA]</scope>
    <source>
        <strain evidence="9 10">CGMCC 1.12710</strain>
    </source>
</reference>
<dbReference type="InterPro" id="IPR036052">
    <property type="entry name" value="TrpB-like_PALP_sf"/>
</dbReference>
<dbReference type="OrthoDB" id="9805733at2"/>
<dbReference type="InterPro" id="IPR000644">
    <property type="entry name" value="CBS_dom"/>
</dbReference>
<proteinExistence type="inferred from homology"/>
<dbReference type="SMART" id="SM00116">
    <property type="entry name" value="CBS"/>
    <property type="match status" value="2"/>
</dbReference>
<dbReference type="PROSITE" id="PS51371">
    <property type="entry name" value="CBS"/>
    <property type="match status" value="1"/>
</dbReference>
<dbReference type="CDD" id="cd01561">
    <property type="entry name" value="CBS_like"/>
    <property type="match status" value="1"/>
</dbReference>